<sequence precursor="true">MTYFFYNKNHFVNSKLFFTLTLFIYLLFISVAFSQNDQQNEATQNEISVMEFVFEQHKSPTADEDKFPQKAIQLLSKFETRTLYKLKYDVEIALNSEQEDNYTITFISKEVIGGMYRNFSITDYLLPEQISFDVNWGHKTKNEQIDSETIKKEFSQEKFDINHKVSVKVSFPLTAEFRPILIENIVFYYEELQEKELYSRLKLIDEYYNESQKIEGFLSELNAIQKQKMPNSKNEEELKQKLEPIEKAIEKLDAYANELITEEEDPIKLRQQLSKLKTSYTQTCALLFTSTAESEKACQDEYQKAKQFLEDGKSNLAQLSFTSILAKCPTHVPSLILRAQLFYQEGKFDHARQDLSHLPKGKELNSILETENELKSAIESVYFDLFAFFIRKGDYASKNLEFDEAFNFFSQAEQICNENPFLANCTEQLAPRLTNAKKDQLEYLDAQIRNSLYENNLSEAVSFVIQSKGALGTQQEPEGELKKHTELLTQKLEKRISDAIIIQNWEEAIEAMELNVGLKTGLTYADSSMFWKEVAQKVQTNEEKDLLIYATARYSQLNLPLANSLLKRLTQTDISKDEWQQLGQDIGKKDYYLHPTANSKEIITKYVMLNSVSNKFFQQGYFQVWKELKKE</sequence>
<proteinExistence type="predicted"/>
<organism evidence="1 2">
    <name type="scientific">Bernardetia litoralis (strain ATCC 23117 / DSM 6794 / NBRC 15988 / NCIMB 1366 / Fx l1 / Sio-4)</name>
    <name type="common">Flexibacter litoralis</name>
    <dbReference type="NCBI Taxonomy" id="880071"/>
    <lineage>
        <taxon>Bacteria</taxon>
        <taxon>Pseudomonadati</taxon>
        <taxon>Bacteroidota</taxon>
        <taxon>Cytophagia</taxon>
        <taxon>Cytophagales</taxon>
        <taxon>Bernardetiaceae</taxon>
        <taxon>Bernardetia</taxon>
    </lineage>
</organism>
<evidence type="ECO:0000313" key="1">
    <source>
        <dbReference type="EMBL" id="AFM05656.1"/>
    </source>
</evidence>
<gene>
    <name evidence="1" type="ordered locus">Fleli_3327</name>
</gene>
<dbReference type="Gene3D" id="1.25.40.10">
    <property type="entry name" value="Tetratricopeptide repeat domain"/>
    <property type="match status" value="1"/>
</dbReference>
<name>I4ANX1_BERLS</name>
<dbReference type="Proteomes" id="UP000006054">
    <property type="component" value="Chromosome"/>
</dbReference>
<dbReference type="SUPFAM" id="SSF48452">
    <property type="entry name" value="TPR-like"/>
    <property type="match status" value="1"/>
</dbReference>
<keyword evidence="2" id="KW-1185">Reference proteome</keyword>
<dbReference type="AlphaFoldDB" id="I4ANX1"/>
<dbReference type="InterPro" id="IPR011990">
    <property type="entry name" value="TPR-like_helical_dom_sf"/>
</dbReference>
<evidence type="ECO:0000313" key="2">
    <source>
        <dbReference type="Proteomes" id="UP000006054"/>
    </source>
</evidence>
<accession>I4ANX1</accession>
<dbReference type="HOGENOM" id="CLU_433301_0_0_10"/>
<evidence type="ECO:0008006" key="3">
    <source>
        <dbReference type="Google" id="ProtNLM"/>
    </source>
</evidence>
<dbReference type="EMBL" id="CP003345">
    <property type="protein sequence ID" value="AFM05656.1"/>
    <property type="molecule type" value="Genomic_DNA"/>
</dbReference>
<protein>
    <recommendedName>
        <fullName evidence="3">Tetratricopeptide repeat protein</fullName>
    </recommendedName>
</protein>
<dbReference type="KEGG" id="fli:Fleli_3327"/>
<reference evidence="2" key="1">
    <citation type="submission" date="2012-06" db="EMBL/GenBank/DDBJ databases">
        <title>The complete genome of Flexibacter litoralis DSM 6794.</title>
        <authorList>
            <person name="Lucas S."/>
            <person name="Copeland A."/>
            <person name="Lapidus A."/>
            <person name="Glavina del Rio T."/>
            <person name="Dalin E."/>
            <person name="Tice H."/>
            <person name="Bruce D."/>
            <person name="Goodwin L."/>
            <person name="Pitluck S."/>
            <person name="Peters L."/>
            <person name="Ovchinnikova G."/>
            <person name="Lu M."/>
            <person name="Kyrpides N."/>
            <person name="Mavromatis K."/>
            <person name="Ivanova N."/>
            <person name="Brettin T."/>
            <person name="Detter J.C."/>
            <person name="Han C."/>
            <person name="Larimer F."/>
            <person name="Land M."/>
            <person name="Hauser L."/>
            <person name="Markowitz V."/>
            <person name="Cheng J.-F."/>
            <person name="Hugenholtz P."/>
            <person name="Woyke T."/>
            <person name="Wu D."/>
            <person name="Spring S."/>
            <person name="Lang E."/>
            <person name="Kopitz M."/>
            <person name="Brambilla E."/>
            <person name="Klenk H.-P."/>
            <person name="Eisen J.A."/>
        </authorList>
    </citation>
    <scope>NUCLEOTIDE SEQUENCE [LARGE SCALE GENOMIC DNA]</scope>
    <source>
        <strain evidence="2">ATCC 23117 / DSM 6794 / NBRC 15988 / NCIMB 1366 / Sio-4</strain>
    </source>
</reference>